<dbReference type="Pfam" id="PF23278">
    <property type="entry name" value="Piwi_N"/>
    <property type="match status" value="1"/>
</dbReference>
<dbReference type="SUPFAM" id="SSF101690">
    <property type="entry name" value="PAZ domain"/>
    <property type="match status" value="1"/>
</dbReference>
<feature type="compositionally biased region" description="Pro residues" evidence="8">
    <location>
        <begin position="53"/>
        <end position="63"/>
    </location>
</feature>
<proteinExistence type="evidence at transcript level"/>
<dbReference type="FunFam" id="3.30.420.10:FF:000014">
    <property type="entry name" value="Piwi-like RNA-mediated gene silencing 1"/>
    <property type="match status" value="1"/>
</dbReference>
<dbReference type="CDD" id="cd02845">
    <property type="entry name" value="PAZ_piwi_like"/>
    <property type="match status" value="1"/>
</dbReference>
<keyword evidence="4" id="KW-0221">Differentiation</keyword>
<dbReference type="CDD" id="cd04658">
    <property type="entry name" value="Piwi_piwi-like_Euk"/>
    <property type="match status" value="1"/>
</dbReference>
<accession>A0A286RTH9</accession>
<keyword evidence="3" id="KW-0963">Cytoplasm</keyword>
<feature type="compositionally biased region" description="Basic and acidic residues" evidence="8">
    <location>
        <begin position="78"/>
        <end position="103"/>
    </location>
</feature>
<feature type="domain" description="PAZ" evidence="9">
    <location>
        <begin position="282"/>
        <end position="399"/>
    </location>
</feature>
<dbReference type="Pfam" id="PF02170">
    <property type="entry name" value="PAZ"/>
    <property type="match status" value="1"/>
</dbReference>
<dbReference type="GO" id="GO:0003723">
    <property type="term" value="F:RNA binding"/>
    <property type="evidence" value="ECO:0007669"/>
    <property type="project" value="UniProtKB-KW"/>
</dbReference>
<dbReference type="Pfam" id="PF02171">
    <property type="entry name" value="Piwi"/>
    <property type="match status" value="1"/>
</dbReference>
<feature type="compositionally biased region" description="Low complexity" evidence="8">
    <location>
        <begin position="34"/>
        <end position="52"/>
    </location>
</feature>
<evidence type="ECO:0000256" key="4">
    <source>
        <dbReference type="ARBA" id="ARBA00022782"/>
    </source>
</evidence>
<dbReference type="Gene3D" id="3.30.420.10">
    <property type="entry name" value="Ribonuclease H-like superfamily/Ribonuclease H"/>
    <property type="match status" value="1"/>
</dbReference>
<evidence type="ECO:0000259" key="9">
    <source>
        <dbReference type="PROSITE" id="PS50821"/>
    </source>
</evidence>
<feature type="compositionally biased region" description="Basic residues" evidence="8">
    <location>
        <begin position="1"/>
        <end position="12"/>
    </location>
</feature>
<organism evidence="11">
    <name type="scientific">Nematostella vectensis</name>
    <name type="common">Starlet sea anemone</name>
    <dbReference type="NCBI Taxonomy" id="45351"/>
    <lineage>
        <taxon>Eukaryota</taxon>
        <taxon>Metazoa</taxon>
        <taxon>Cnidaria</taxon>
        <taxon>Anthozoa</taxon>
        <taxon>Hexacorallia</taxon>
        <taxon>Actiniaria</taxon>
        <taxon>Edwardsiidae</taxon>
        <taxon>Nematostella</taxon>
    </lineage>
</organism>
<dbReference type="EMBL" id="MF683122">
    <property type="protein sequence ID" value="ASW22510.1"/>
    <property type="molecule type" value="mRNA"/>
</dbReference>
<feature type="domain" description="Piwi" evidence="10">
    <location>
        <begin position="565"/>
        <end position="862"/>
    </location>
</feature>
<evidence type="ECO:0000256" key="7">
    <source>
        <dbReference type="ARBA" id="ARBA00038291"/>
    </source>
</evidence>
<dbReference type="InterPro" id="IPR036397">
    <property type="entry name" value="RNaseH_sf"/>
</dbReference>
<dbReference type="GO" id="GO:0005737">
    <property type="term" value="C:cytoplasm"/>
    <property type="evidence" value="ECO:0007669"/>
    <property type="project" value="UniProtKB-SubCell"/>
</dbReference>
<dbReference type="SMART" id="SM00950">
    <property type="entry name" value="Piwi"/>
    <property type="match status" value="1"/>
</dbReference>
<dbReference type="InterPro" id="IPR012337">
    <property type="entry name" value="RNaseH-like_sf"/>
</dbReference>
<sequence length="876" mass="98841">MTGRARGRARGRGRSEAAQPGGADAARRPGEPQPATGRGRSRGPPAGAVGVGPPKPQPPPQQVAPPTQQMAAMSVEPRGAEPEERRERREYGSEPTTRRDGFNKEGSVGTKVGIVSNYFRLETRPQAAIYQYNVSFSPEVDFKKARFALIGEQRELLGNIRAFDGMVLFLPKKLPDQVTKIMAVRTRRETPDEPVEITITLTNELPADSPTCLHLFNIILKRILKYIDMKQVGRNYYYIKNAIAIPKHGLELWPGYTTSILKYEHSILLGADVSHKVLRKQTVLDFLYELYNKMQGRGNFHDEAAKKLVGEIVLTRYNNKTYRVDDIDWNKRPNSTFTTPKGEISFNDYYKKNYDFTITDQEQPLLFSKPKKVPGGPKDKRKGADDPVLLLPELCFLTGLSDDMRADFSVMKDLAVHTRLDPKARSKDLNKLISEINNNPDASGELSGWGLRFGRNLLDFDGRILPGEKIFQKNKGSNYDPKSADWSREIRGAPLHSTVNLENWVIVHTNRDSGVATDFQQTLARVCGPMGINTTKPRMVPLNDDRTDSYLKALSNEIQADFPQIVVTIVPSNRKDRYDSIKKLCCLEKGVPSQVVVSRTLSKKQMLMSVCTKIGIQLNCKLGGEAWAVDIPLKNLMIVGIDTYHDSSQKGRSVGGFVASLNKPCTRYYSRCTFQHSGQELVDGLKVCMTAALRQWQQINGVLPDKIIVFRDGVGDGQLRAVIEHEVPQILSTFKQFQDGYDPKFGFTVVKKRIQTRLFMREARDPDMRNLMNPPPGTVVDKEVTRSEWFDFFIVSQSVRQGTVSPTHYNVIHDTTGLRPDHWQQLSYKLTHLYYNWPGTVRVPAPCQYAHKLAFLVGQSLHKEPSLKLADKLYFL</sequence>
<dbReference type="GO" id="GO:0031047">
    <property type="term" value="P:regulatory ncRNA-mediated gene silencing"/>
    <property type="evidence" value="ECO:0007669"/>
    <property type="project" value="UniProtKB-KW"/>
</dbReference>
<evidence type="ECO:0000256" key="2">
    <source>
        <dbReference type="ARBA" id="ARBA00022473"/>
    </source>
</evidence>
<dbReference type="FunFam" id="2.170.260.10:FF:000003">
    <property type="entry name" value="Piwi-like RNA-mediated gene silencing 2"/>
    <property type="match status" value="1"/>
</dbReference>
<evidence type="ECO:0000259" key="10">
    <source>
        <dbReference type="PROSITE" id="PS50822"/>
    </source>
</evidence>
<dbReference type="PANTHER" id="PTHR22891">
    <property type="entry name" value="EUKARYOTIC TRANSLATION INITIATION FACTOR 2C"/>
    <property type="match status" value="1"/>
</dbReference>
<dbReference type="Gene3D" id="2.170.260.10">
    <property type="entry name" value="paz domain"/>
    <property type="match status" value="1"/>
</dbReference>
<dbReference type="InterPro" id="IPR003165">
    <property type="entry name" value="Piwi"/>
</dbReference>
<dbReference type="PROSITE" id="PS50822">
    <property type="entry name" value="PIWI"/>
    <property type="match status" value="1"/>
</dbReference>
<dbReference type="PROSITE" id="PS50821">
    <property type="entry name" value="PAZ"/>
    <property type="match status" value="1"/>
</dbReference>
<keyword evidence="5" id="KW-0694">RNA-binding</keyword>
<dbReference type="Gene3D" id="3.40.50.2300">
    <property type="match status" value="1"/>
</dbReference>
<name>A0A286RTH9_NEMVE</name>
<comment type="subcellular location">
    <subcellularLocation>
        <location evidence="1">Cytoplasm</location>
    </subcellularLocation>
</comment>
<keyword evidence="2" id="KW-0217">Developmental protein</keyword>
<dbReference type="SMART" id="SM00949">
    <property type="entry name" value="PAZ"/>
    <property type="match status" value="1"/>
</dbReference>
<feature type="region of interest" description="Disordered" evidence="8">
    <location>
        <begin position="1"/>
        <end position="107"/>
    </location>
</feature>
<dbReference type="GO" id="GO:0030154">
    <property type="term" value="P:cell differentiation"/>
    <property type="evidence" value="ECO:0007669"/>
    <property type="project" value="UniProtKB-KW"/>
</dbReference>
<evidence type="ECO:0000256" key="8">
    <source>
        <dbReference type="SAM" id="MobiDB-lite"/>
    </source>
</evidence>
<evidence type="ECO:0000256" key="1">
    <source>
        <dbReference type="ARBA" id="ARBA00004496"/>
    </source>
</evidence>
<dbReference type="InterPro" id="IPR003100">
    <property type="entry name" value="PAZ_dom"/>
</dbReference>
<reference evidence="11" key="1">
    <citation type="journal article" date="2017" name="RNA Biol.">
        <title>Characterization of the piRNA pathway during development of the sea anemone Nematostella vectensis.</title>
        <authorList>
            <person name="Praher D."/>
            <person name="Zimmermann B."/>
            <person name="Genikhovich G."/>
            <person name="Columbus-Shenkar Y."/>
            <person name="Modepalli V."/>
            <person name="Aharoni R."/>
            <person name="Moran Y."/>
            <person name="Technau U."/>
        </authorList>
    </citation>
    <scope>NUCLEOTIDE SEQUENCE</scope>
</reference>
<dbReference type="InterPro" id="IPR036085">
    <property type="entry name" value="PAZ_dom_sf"/>
</dbReference>
<evidence type="ECO:0000256" key="6">
    <source>
        <dbReference type="ARBA" id="ARBA00023158"/>
    </source>
</evidence>
<protein>
    <submittedName>
        <fullName evidence="11">Piwi1</fullName>
    </submittedName>
</protein>
<dbReference type="SUPFAM" id="SSF53098">
    <property type="entry name" value="Ribonuclease H-like"/>
    <property type="match status" value="1"/>
</dbReference>
<dbReference type="AlphaFoldDB" id="A0A286RTH9"/>
<evidence type="ECO:0000256" key="3">
    <source>
        <dbReference type="ARBA" id="ARBA00022490"/>
    </source>
</evidence>
<evidence type="ECO:0000313" key="11">
    <source>
        <dbReference type="EMBL" id="ASW22510.1"/>
    </source>
</evidence>
<keyword evidence="6" id="KW-0943">RNA-mediated gene silencing</keyword>
<comment type="similarity">
    <text evidence="7">Belongs to the argonaute family. Piwi subfamily.</text>
</comment>
<evidence type="ECO:0000256" key="5">
    <source>
        <dbReference type="ARBA" id="ARBA00022884"/>
    </source>
</evidence>